<sequence length="243" mass="25002">MYRKAPRIARILTCAVAVPALLVVAGCSSDSGSGSGSDGGKKDAGAQQQQKKPSAPPTVAAAKFAALPDACKALKKDTVEDLVPKADKAEGTADESSDPQSRRGCSWGGLDDKGVKGSQYHYLTYSLQLFESNQALGSGEKRATEYVTKQVNKVQGKEGVKDVRANPAEGIGDQASTIGYGAREAGTDFNHAVVVARTGNVVVTLDYNGAGYAGTKAPDPADLLKGAQTATKEVVASVAAANK</sequence>
<accession>A0ABV5PGM8</accession>
<proteinExistence type="predicted"/>
<dbReference type="Proteomes" id="UP001589718">
    <property type="component" value="Unassembled WGS sequence"/>
</dbReference>
<gene>
    <name evidence="3" type="ORF">ACFFTU_20700</name>
</gene>
<comment type="caution">
    <text evidence="3">The sequence shown here is derived from an EMBL/GenBank/DDBJ whole genome shotgun (WGS) entry which is preliminary data.</text>
</comment>
<reference evidence="3 4" key="1">
    <citation type="submission" date="2024-09" db="EMBL/GenBank/DDBJ databases">
        <authorList>
            <person name="Sun Q."/>
            <person name="Mori K."/>
        </authorList>
    </citation>
    <scope>NUCLEOTIDE SEQUENCE [LARGE SCALE GENOMIC DNA]</scope>
    <source>
        <strain evidence="3 4">JCM 4362</strain>
    </source>
</reference>
<feature type="compositionally biased region" description="Low complexity" evidence="1">
    <location>
        <begin position="45"/>
        <end position="59"/>
    </location>
</feature>
<dbReference type="PROSITE" id="PS51257">
    <property type="entry name" value="PROKAR_LIPOPROTEIN"/>
    <property type="match status" value="1"/>
</dbReference>
<dbReference type="Pfam" id="PF12079">
    <property type="entry name" value="DUF3558"/>
    <property type="match status" value="1"/>
</dbReference>
<dbReference type="RefSeq" id="WP_345229076.1">
    <property type="nucleotide sequence ID" value="NZ_BAAAXE010000015.1"/>
</dbReference>
<feature type="signal peptide" evidence="2">
    <location>
        <begin position="1"/>
        <end position="25"/>
    </location>
</feature>
<evidence type="ECO:0000256" key="1">
    <source>
        <dbReference type="SAM" id="MobiDB-lite"/>
    </source>
</evidence>
<evidence type="ECO:0000313" key="4">
    <source>
        <dbReference type="Proteomes" id="UP001589718"/>
    </source>
</evidence>
<feature type="chain" id="PRO_5047223607" evidence="2">
    <location>
        <begin position="26"/>
        <end position="243"/>
    </location>
</feature>
<dbReference type="EMBL" id="JBHMCR010000009">
    <property type="protein sequence ID" value="MFB9522370.1"/>
    <property type="molecule type" value="Genomic_DNA"/>
</dbReference>
<evidence type="ECO:0000313" key="3">
    <source>
        <dbReference type="EMBL" id="MFB9522370.1"/>
    </source>
</evidence>
<feature type="region of interest" description="Disordered" evidence="1">
    <location>
        <begin position="87"/>
        <end position="109"/>
    </location>
</feature>
<evidence type="ECO:0000256" key="2">
    <source>
        <dbReference type="SAM" id="SignalP"/>
    </source>
</evidence>
<dbReference type="InterPro" id="IPR024520">
    <property type="entry name" value="DUF3558"/>
</dbReference>
<keyword evidence="4" id="KW-1185">Reference proteome</keyword>
<protein>
    <submittedName>
        <fullName evidence="3">DUF3558 family protein</fullName>
    </submittedName>
</protein>
<name>A0ABV5PGM8_STRCM</name>
<keyword evidence="2" id="KW-0732">Signal</keyword>
<feature type="region of interest" description="Disordered" evidence="1">
    <location>
        <begin position="28"/>
        <end position="59"/>
    </location>
</feature>
<organism evidence="3 4">
    <name type="scientific">Streptomyces cremeus</name>
    <dbReference type="NCBI Taxonomy" id="66881"/>
    <lineage>
        <taxon>Bacteria</taxon>
        <taxon>Bacillati</taxon>
        <taxon>Actinomycetota</taxon>
        <taxon>Actinomycetes</taxon>
        <taxon>Kitasatosporales</taxon>
        <taxon>Streptomycetaceae</taxon>
        <taxon>Streptomyces</taxon>
    </lineage>
</organism>